<organism evidence="2 3">
    <name type="scientific">Marinobacterium aestuariivivens</name>
    <dbReference type="NCBI Taxonomy" id="1698799"/>
    <lineage>
        <taxon>Bacteria</taxon>
        <taxon>Pseudomonadati</taxon>
        <taxon>Pseudomonadota</taxon>
        <taxon>Gammaproteobacteria</taxon>
        <taxon>Oceanospirillales</taxon>
        <taxon>Oceanospirillaceae</taxon>
        <taxon>Marinobacterium</taxon>
    </lineage>
</organism>
<evidence type="ECO:0000259" key="1">
    <source>
        <dbReference type="Pfam" id="PF03413"/>
    </source>
</evidence>
<name>A0ABW2A337_9GAMM</name>
<comment type="caution">
    <text evidence="2">The sequence shown here is derived from an EMBL/GenBank/DDBJ whole genome shotgun (WGS) entry which is preliminary data.</text>
</comment>
<evidence type="ECO:0000313" key="2">
    <source>
        <dbReference type="EMBL" id="MFC6671923.1"/>
    </source>
</evidence>
<dbReference type="Gene3D" id="3.10.450.40">
    <property type="match status" value="1"/>
</dbReference>
<gene>
    <name evidence="2" type="ORF">ACFQDL_19040</name>
</gene>
<keyword evidence="3" id="KW-1185">Reference proteome</keyword>
<dbReference type="Proteomes" id="UP001596422">
    <property type="component" value="Unassembled WGS sequence"/>
</dbReference>
<feature type="domain" description="PepSY" evidence="1">
    <location>
        <begin position="23"/>
        <end position="79"/>
    </location>
</feature>
<reference evidence="3" key="1">
    <citation type="journal article" date="2019" name="Int. J. Syst. Evol. Microbiol.">
        <title>The Global Catalogue of Microorganisms (GCM) 10K type strain sequencing project: providing services to taxonomists for standard genome sequencing and annotation.</title>
        <authorList>
            <consortium name="The Broad Institute Genomics Platform"/>
            <consortium name="The Broad Institute Genome Sequencing Center for Infectious Disease"/>
            <person name="Wu L."/>
            <person name="Ma J."/>
        </authorList>
    </citation>
    <scope>NUCLEOTIDE SEQUENCE [LARGE SCALE GENOMIC DNA]</scope>
    <source>
        <strain evidence="3">NBRC 111756</strain>
    </source>
</reference>
<sequence>MALGDKRIDQDEAQALVEQGQMLSLEQLLALHADLLRGQLLDLELEREQDRLIYEVEVLGEDGRVREFELDAASGELIRESFDD</sequence>
<proteinExistence type="predicted"/>
<dbReference type="InterPro" id="IPR025711">
    <property type="entry name" value="PepSY"/>
</dbReference>
<dbReference type="Pfam" id="PF03413">
    <property type="entry name" value="PepSY"/>
    <property type="match status" value="1"/>
</dbReference>
<accession>A0ABW2A337</accession>
<dbReference type="RefSeq" id="WP_379910400.1">
    <property type="nucleotide sequence ID" value="NZ_JBHSWE010000001.1"/>
</dbReference>
<protein>
    <submittedName>
        <fullName evidence="2">PepSY domain-containing protein</fullName>
    </submittedName>
</protein>
<dbReference type="EMBL" id="JBHSWE010000001">
    <property type="protein sequence ID" value="MFC6671923.1"/>
    <property type="molecule type" value="Genomic_DNA"/>
</dbReference>
<evidence type="ECO:0000313" key="3">
    <source>
        <dbReference type="Proteomes" id="UP001596422"/>
    </source>
</evidence>